<dbReference type="Pfam" id="PF14808">
    <property type="entry name" value="TMEM164"/>
    <property type="match status" value="1"/>
</dbReference>
<evidence type="ECO:0000313" key="2">
    <source>
        <dbReference type="EMBL" id="MFD1738027.1"/>
    </source>
</evidence>
<feature type="transmembrane region" description="Helical" evidence="1">
    <location>
        <begin position="163"/>
        <end position="185"/>
    </location>
</feature>
<dbReference type="EMBL" id="JBHUEM010000028">
    <property type="protein sequence ID" value="MFD1738027.1"/>
    <property type="molecule type" value="Genomic_DNA"/>
</dbReference>
<feature type="transmembrane region" description="Helical" evidence="1">
    <location>
        <begin position="205"/>
        <end position="228"/>
    </location>
</feature>
<feature type="transmembrane region" description="Helical" evidence="1">
    <location>
        <begin position="45"/>
        <end position="66"/>
    </location>
</feature>
<feature type="transmembrane region" description="Helical" evidence="1">
    <location>
        <begin position="99"/>
        <end position="120"/>
    </location>
</feature>
<organism evidence="2 3">
    <name type="scientific">Bacillus salitolerans</name>
    <dbReference type="NCBI Taxonomy" id="1437434"/>
    <lineage>
        <taxon>Bacteria</taxon>
        <taxon>Bacillati</taxon>
        <taxon>Bacillota</taxon>
        <taxon>Bacilli</taxon>
        <taxon>Bacillales</taxon>
        <taxon>Bacillaceae</taxon>
        <taxon>Bacillus</taxon>
    </lineage>
</organism>
<evidence type="ECO:0000256" key="1">
    <source>
        <dbReference type="SAM" id="Phobius"/>
    </source>
</evidence>
<evidence type="ECO:0000313" key="3">
    <source>
        <dbReference type="Proteomes" id="UP001597214"/>
    </source>
</evidence>
<reference evidence="3" key="1">
    <citation type="journal article" date="2019" name="Int. J. Syst. Evol. Microbiol.">
        <title>The Global Catalogue of Microorganisms (GCM) 10K type strain sequencing project: providing services to taxonomists for standard genome sequencing and annotation.</title>
        <authorList>
            <consortium name="The Broad Institute Genomics Platform"/>
            <consortium name="The Broad Institute Genome Sequencing Center for Infectious Disease"/>
            <person name="Wu L."/>
            <person name="Ma J."/>
        </authorList>
    </citation>
    <scope>NUCLEOTIDE SEQUENCE [LARGE SCALE GENOMIC DNA]</scope>
    <source>
        <strain evidence="3">CCUG 49339</strain>
    </source>
</reference>
<sequence length="241" mass="28249">MFSVTEMRTFELFSIQHIAVLVMFVAVSIFLIVCRMKLKPHQSIIKWTLFTLLVLSEISAQLWVIATDQWEIGSLPLHLCSISTFISIYLFLKPSKKAFYLLFFTGTFPPILSMVTPELFYQFPHYRFLKYFLHHSAITWSVLYFIVFEGYRVPRKAIWTGLFLLNIIAIPIFILNILLDTNFFYLATPTESTTILSFFGTGIMYYVNLEIAALIVFFITYLPMGMLLKRERRNERTVIIK</sequence>
<feature type="transmembrane region" description="Helical" evidence="1">
    <location>
        <begin position="12"/>
        <end position="33"/>
    </location>
</feature>
<dbReference type="RefSeq" id="WP_377929243.1">
    <property type="nucleotide sequence ID" value="NZ_JBHUEM010000028.1"/>
</dbReference>
<dbReference type="NCBIfam" id="TIGR02206">
    <property type="entry name" value="intg_mem_TP0381"/>
    <property type="match status" value="1"/>
</dbReference>
<keyword evidence="1" id="KW-0812">Transmembrane</keyword>
<proteinExistence type="predicted"/>
<keyword evidence="1" id="KW-1133">Transmembrane helix</keyword>
<dbReference type="InterPro" id="IPR011737">
    <property type="entry name" value="CHP02206_TP0381"/>
</dbReference>
<gene>
    <name evidence="2" type="ORF">ACFSCX_15935</name>
</gene>
<name>A0ABW4LU62_9BACI</name>
<feature type="transmembrane region" description="Helical" evidence="1">
    <location>
        <begin position="132"/>
        <end position="151"/>
    </location>
</feature>
<feature type="transmembrane region" description="Helical" evidence="1">
    <location>
        <begin position="72"/>
        <end position="92"/>
    </location>
</feature>
<dbReference type="Proteomes" id="UP001597214">
    <property type="component" value="Unassembled WGS sequence"/>
</dbReference>
<comment type="caution">
    <text evidence="2">The sequence shown here is derived from an EMBL/GenBank/DDBJ whole genome shotgun (WGS) entry which is preliminary data.</text>
</comment>
<protein>
    <submittedName>
        <fullName evidence="2">TIGR02206 family membrane protein</fullName>
    </submittedName>
</protein>
<keyword evidence="1" id="KW-0472">Membrane</keyword>
<accession>A0ABW4LU62</accession>
<keyword evidence="3" id="KW-1185">Reference proteome</keyword>